<dbReference type="GO" id="GO:0000027">
    <property type="term" value="P:ribosomal large subunit assembly"/>
    <property type="evidence" value="ECO:0007669"/>
    <property type="project" value="TreeGrafter"/>
</dbReference>
<dbReference type="SUPFAM" id="SSF160369">
    <property type="entry name" value="Ribosomal protein L10-like"/>
    <property type="match status" value="1"/>
</dbReference>
<dbReference type="AlphaFoldDB" id="A0A147JUE1"/>
<evidence type="ECO:0000259" key="7">
    <source>
        <dbReference type="Pfam" id="PF17777"/>
    </source>
</evidence>
<dbReference type="InterPro" id="IPR022909">
    <property type="entry name" value="Ribosomal_uL10_arc"/>
</dbReference>
<dbReference type="STRING" id="1776334.APZ16_05895"/>
<dbReference type="HAMAP" id="MF_00280">
    <property type="entry name" value="Ribosomal_uL10_arch"/>
    <property type="match status" value="1"/>
</dbReference>
<dbReference type="Gene3D" id="3.30.70.1730">
    <property type="match status" value="1"/>
</dbReference>
<comment type="caution">
    <text evidence="8">The sequence shown here is derived from an EMBL/GenBank/DDBJ whole genome shotgun (WGS) entry which is preliminary data.</text>
</comment>
<dbReference type="GO" id="GO:0070180">
    <property type="term" value="F:large ribosomal subunit rRNA binding"/>
    <property type="evidence" value="ECO:0007669"/>
    <property type="project" value="UniProtKB-UniRule"/>
</dbReference>
<evidence type="ECO:0000256" key="2">
    <source>
        <dbReference type="ARBA" id="ARBA00022730"/>
    </source>
</evidence>
<keyword evidence="4 6" id="KW-0689">Ribosomal protein</keyword>
<comment type="similarity">
    <text evidence="1 6">Belongs to the universal ribosomal protein uL10 family.</text>
</comment>
<dbReference type="InterPro" id="IPR043164">
    <property type="entry name" value="Ribosomal_uL10-like_insert_sf"/>
</dbReference>
<evidence type="ECO:0000313" key="8">
    <source>
        <dbReference type="EMBL" id="KUO40127.1"/>
    </source>
</evidence>
<dbReference type="InterPro" id="IPR040637">
    <property type="entry name" value="Ribosomal_uL10-like_insert"/>
</dbReference>
<keyword evidence="3 6" id="KW-0694">RNA-binding</keyword>
<feature type="domain" description="Large ribosomal subunit protein uL10-like insertion" evidence="7">
    <location>
        <begin position="114"/>
        <end position="184"/>
    </location>
</feature>
<dbReference type="EMBL" id="LQMQ01000048">
    <property type="protein sequence ID" value="KUO40127.1"/>
    <property type="molecule type" value="Genomic_DNA"/>
</dbReference>
<dbReference type="Gene3D" id="6.10.140.760">
    <property type="match status" value="1"/>
</dbReference>
<keyword evidence="2 6" id="KW-0699">rRNA-binding</keyword>
<dbReference type="PANTHER" id="PTHR45699:SF3">
    <property type="entry name" value="LARGE RIBOSOMAL SUBUNIT PROTEIN UL10"/>
    <property type="match status" value="1"/>
</dbReference>
<dbReference type="Proteomes" id="UP000074294">
    <property type="component" value="Unassembled WGS sequence"/>
</dbReference>
<keyword evidence="5 6" id="KW-0687">Ribonucleoprotein</keyword>
<dbReference type="InterPro" id="IPR001790">
    <property type="entry name" value="Ribosomal_uL10"/>
</dbReference>
<protein>
    <recommendedName>
        <fullName evidence="6">Large ribosomal subunit protein uL10</fullName>
    </recommendedName>
    <alternativeName>
        <fullName evidence="6">Acidic ribosomal protein P0 homolog</fullName>
    </alternativeName>
</protein>
<evidence type="ECO:0000256" key="3">
    <source>
        <dbReference type="ARBA" id="ARBA00022884"/>
    </source>
</evidence>
<reference evidence="8 9" key="1">
    <citation type="journal article" date="2016" name="Nat. Microbiol.">
        <title>Genomic inference of the metabolism of cosmopolitan subsurface Archaea, Hadesarchaea.</title>
        <authorList>
            <person name="Baker B.J."/>
            <person name="Saw J.H."/>
            <person name="Lind A.E."/>
            <person name="Lazar C.S."/>
            <person name="Hinrichs K.-U."/>
            <person name="Teske A.P."/>
            <person name="Ettema T.J."/>
        </authorList>
    </citation>
    <scope>NUCLEOTIDE SEQUENCE [LARGE SCALE GENOMIC DNA]</scope>
</reference>
<dbReference type="Gene3D" id="3.90.105.20">
    <property type="match status" value="1"/>
</dbReference>
<evidence type="ECO:0000256" key="6">
    <source>
        <dbReference type="HAMAP-Rule" id="MF_00280"/>
    </source>
</evidence>
<accession>A0A147JUE1</accession>
<evidence type="ECO:0000256" key="4">
    <source>
        <dbReference type="ARBA" id="ARBA00022980"/>
    </source>
</evidence>
<evidence type="ECO:0000256" key="1">
    <source>
        <dbReference type="ARBA" id="ARBA00008889"/>
    </source>
</evidence>
<proteinExistence type="inferred from homology"/>
<dbReference type="NCBIfam" id="NF003098">
    <property type="entry name" value="PRK04019.1-5"/>
    <property type="match status" value="1"/>
</dbReference>
<dbReference type="Pfam" id="PF17777">
    <property type="entry name" value="RL10P_insert"/>
    <property type="match status" value="1"/>
</dbReference>
<dbReference type="InterPro" id="IPR050323">
    <property type="entry name" value="Ribosomal_protein_uL10"/>
</dbReference>
<dbReference type="InterPro" id="IPR043141">
    <property type="entry name" value="Ribosomal_uL10-like_sf"/>
</dbReference>
<organism evidence="8 9">
    <name type="scientific">Hadarchaeum yellowstonense</name>
    <dbReference type="NCBI Taxonomy" id="1776334"/>
    <lineage>
        <taxon>Archaea</taxon>
        <taxon>Methanobacteriati</taxon>
        <taxon>Candidatus Hadarchaeota</taxon>
        <taxon>Candidatus Hadarchaeia</taxon>
        <taxon>Candidatus Hadarchaeales</taxon>
        <taxon>Candidatus Hadarchaeaceae</taxon>
        <taxon>Candidatus Hadarchaeum</taxon>
    </lineage>
</organism>
<dbReference type="GO" id="GO:0003735">
    <property type="term" value="F:structural constituent of ribosome"/>
    <property type="evidence" value="ECO:0007669"/>
    <property type="project" value="TreeGrafter"/>
</dbReference>
<evidence type="ECO:0000256" key="5">
    <source>
        <dbReference type="ARBA" id="ARBA00023274"/>
    </source>
</evidence>
<evidence type="ECO:0000313" key="9">
    <source>
        <dbReference type="Proteomes" id="UP000074294"/>
    </source>
</evidence>
<name>A0A147JUE1_HADYE</name>
<dbReference type="PANTHER" id="PTHR45699">
    <property type="entry name" value="60S ACIDIC RIBOSOMAL PROTEIN P0"/>
    <property type="match status" value="1"/>
</dbReference>
<comment type="subunit">
    <text evidence="6">Part of the 50S ribosomal subunit. Forms part of the ribosomal stalk which helps the ribosome interact with GTP-bound translation factors. Forms a heptameric L10(L12)2(L12)2(L12)2 complex, where L10 forms an elongated spine to which the L12 dimers bind in a sequential fashion.</text>
</comment>
<dbReference type="GO" id="GO:0002181">
    <property type="term" value="P:cytoplasmic translation"/>
    <property type="evidence" value="ECO:0007669"/>
    <property type="project" value="TreeGrafter"/>
</dbReference>
<gene>
    <name evidence="6" type="primary">rpl10</name>
    <name evidence="6" type="synonym">rplP0</name>
    <name evidence="8" type="ORF">APZ16_05895</name>
</gene>
<dbReference type="GO" id="GO:0022625">
    <property type="term" value="C:cytosolic large ribosomal subunit"/>
    <property type="evidence" value="ECO:0007669"/>
    <property type="project" value="TreeGrafter"/>
</dbReference>
<dbReference type="CDD" id="cd05795">
    <property type="entry name" value="Ribosomal_P0_L10e"/>
    <property type="match status" value="1"/>
</dbReference>
<comment type="function">
    <text evidence="6">Forms part of the ribosomal stalk, playing a central role in the interaction of the ribosome with GTP-bound translation factors.</text>
</comment>
<dbReference type="Pfam" id="PF00466">
    <property type="entry name" value="Ribosomal_L10"/>
    <property type="match status" value="1"/>
</dbReference>
<sequence length="309" mass="33404">MRPRKAEIPSWKQEVVAELIKLMESYPVIGILDISDLPASQFQQMRQKLRGQAEIVVAKNTLVSIAIREVSRKKDPKLAELASFLRGQTGVIFTRMNPFKLSRLLRESKISAPAKPGAKAMKDVVIPAGETDFAPGPVVGELQRVGIKARIQAGKVVILEDCHLLKAGDIISKEIADVLPKFGILPLELGLKLRAAYEDGMIFTGGVLEIDEKKTLEELRLASLSAFNLALNVNYPTPLTIGLMIIKAHAAAQNLALNACLPVAQVLPMLLARANAEMLGLARAVAGRDPQALDEELRSMLGLSAPAAA</sequence>